<gene>
    <name evidence="1" type="ORF">GUITHDRAFT_111718</name>
</gene>
<organism evidence="1">
    <name type="scientific">Guillardia theta (strain CCMP2712)</name>
    <name type="common">Cryptophyte</name>
    <dbReference type="NCBI Taxonomy" id="905079"/>
    <lineage>
        <taxon>Eukaryota</taxon>
        <taxon>Cryptophyceae</taxon>
        <taxon>Pyrenomonadales</taxon>
        <taxon>Geminigeraceae</taxon>
        <taxon>Guillardia</taxon>
    </lineage>
</organism>
<evidence type="ECO:0000313" key="3">
    <source>
        <dbReference type="Proteomes" id="UP000011087"/>
    </source>
</evidence>
<sequence length="198" mass="22839">MIFYLWKEFCRFYQSLSRFADILLHAKTKIYNVWTLSDWFIGHAILKHGNLKQLRFERQATTAQPMEKLLPEDLGSGSGSCLQLSTSGPSISSVLLSKVETPRAEIDLIPRTAAVEKVLKFVYDHDEDCWRSFEQHVLFASRPLTRDKRYESYMTWEVNHDFTLDDSIFISKWPIPRASKSGAGIRLREHVTPARGGT</sequence>
<dbReference type="KEGG" id="gtt:GUITHDRAFT_111718"/>
<evidence type="ECO:0000313" key="2">
    <source>
        <dbReference type="EnsemblProtists" id="EKX42151"/>
    </source>
</evidence>
<dbReference type="Proteomes" id="UP000011087">
    <property type="component" value="Unassembled WGS sequence"/>
</dbReference>
<reference evidence="1 3" key="1">
    <citation type="journal article" date="2012" name="Nature">
        <title>Algal genomes reveal evolutionary mosaicism and the fate of nucleomorphs.</title>
        <authorList>
            <consortium name="DOE Joint Genome Institute"/>
            <person name="Curtis B.A."/>
            <person name="Tanifuji G."/>
            <person name="Burki F."/>
            <person name="Gruber A."/>
            <person name="Irimia M."/>
            <person name="Maruyama S."/>
            <person name="Arias M.C."/>
            <person name="Ball S.G."/>
            <person name="Gile G.H."/>
            <person name="Hirakawa Y."/>
            <person name="Hopkins J.F."/>
            <person name="Kuo A."/>
            <person name="Rensing S.A."/>
            <person name="Schmutz J."/>
            <person name="Symeonidi A."/>
            <person name="Elias M."/>
            <person name="Eveleigh R.J."/>
            <person name="Herman E.K."/>
            <person name="Klute M.J."/>
            <person name="Nakayama T."/>
            <person name="Obornik M."/>
            <person name="Reyes-Prieto A."/>
            <person name="Armbrust E.V."/>
            <person name="Aves S.J."/>
            <person name="Beiko R.G."/>
            <person name="Coutinho P."/>
            <person name="Dacks J.B."/>
            <person name="Durnford D.G."/>
            <person name="Fast N.M."/>
            <person name="Green B.R."/>
            <person name="Grisdale C.J."/>
            <person name="Hempel F."/>
            <person name="Henrissat B."/>
            <person name="Hoppner M.P."/>
            <person name="Ishida K."/>
            <person name="Kim E."/>
            <person name="Koreny L."/>
            <person name="Kroth P.G."/>
            <person name="Liu Y."/>
            <person name="Malik S.B."/>
            <person name="Maier U.G."/>
            <person name="McRose D."/>
            <person name="Mock T."/>
            <person name="Neilson J.A."/>
            <person name="Onodera N.T."/>
            <person name="Poole A.M."/>
            <person name="Pritham E.J."/>
            <person name="Richards T.A."/>
            <person name="Rocap G."/>
            <person name="Roy S.W."/>
            <person name="Sarai C."/>
            <person name="Schaack S."/>
            <person name="Shirato S."/>
            <person name="Slamovits C.H."/>
            <person name="Spencer D.F."/>
            <person name="Suzuki S."/>
            <person name="Worden A.Z."/>
            <person name="Zauner S."/>
            <person name="Barry K."/>
            <person name="Bell C."/>
            <person name="Bharti A.K."/>
            <person name="Crow J.A."/>
            <person name="Grimwood J."/>
            <person name="Kramer R."/>
            <person name="Lindquist E."/>
            <person name="Lucas S."/>
            <person name="Salamov A."/>
            <person name="McFadden G.I."/>
            <person name="Lane C.E."/>
            <person name="Keeling P.J."/>
            <person name="Gray M.W."/>
            <person name="Grigoriev I.V."/>
            <person name="Archibald J.M."/>
        </authorList>
    </citation>
    <scope>NUCLEOTIDE SEQUENCE</scope>
    <source>
        <strain evidence="1 3">CCMP2712</strain>
    </source>
</reference>
<dbReference type="RefSeq" id="XP_005829131.1">
    <property type="nucleotide sequence ID" value="XM_005829074.1"/>
</dbReference>
<dbReference type="EnsemblProtists" id="EKX42151">
    <property type="protein sequence ID" value="EKX42151"/>
    <property type="gene ID" value="GUITHDRAFT_111718"/>
</dbReference>
<dbReference type="EMBL" id="JH993018">
    <property type="protein sequence ID" value="EKX42151.1"/>
    <property type="molecule type" value="Genomic_DNA"/>
</dbReference>
<dbReference type="AlphaFoldDB" id="L1J0V7"/>
<reference evidence="2" key="3">
    <citation type="submission" date="2015-06" db="UniProtKB">
        <authorList>
            <consortium name="EnsemblProtists"/>
        </authorList>
    </citation>
    <scope>IDENTIFICATION</scope>
</reference>
<protein>
    <submittedName>
        <fullName evidence="1 2">Uncharacterized protein</fullName>
    </submittedName>
</protein>
<evidence type="ECO:0000313" key="1">
    <source>
        <dbReference type="EMBL" id="EKX42151.1"/>
    </source>
</evidence>
<dbReference type="GeneID" id="17298910"/>
<proteinExistence type="predicted"/>
<dbReference type="HOGENOM" id="CLU_1380430_0_0_1"/>
<dbReference type="PaxDb" id="55529-EKX42151"/>
<accession>L1J0V7</accession>
<keyword evidence="3" id="KW-1185">Reference proteome</keyword>
<reference evidence="3" key="2">
    <citation type="submission" date="2012-11" db="EMBL/GenBank/DDBJ databases">
        <authorList>
            <person name="Kuo A."/>
            <person name="Curtis B.A."/>
            <person name="Tanifuji G."/>
            <person name="Burki F."/>
            <person name="Gruber A."/>
            <person name="Irimia M."/>
            <person name="Maruyama S."/>
            <person name="Arias M.C."/>
            <person name="Ball S.G."/>
            <person name="Gile G.H."/>
            <person name="Hirakawa Y."/>
            <person name="Hopkins J.F."/>
            <person name="Rensing S.A."/>
            <person name="Schmutz J."/>
            <person name="Symeonidi A."/>
            <person name="Elias M."/>
            <person name="Eveleigh R.J."/>
            <person name="Herman E.K."/>
            <person name="Klute M.J."/>
            <person name="Nakayama T."/>
            <person name="Obornik M."/>
            <person name="Reyes-Prieto A."/>
            <person name="Armbrust E.V."/>
            <person name="Aves S.J."/>
            <person name="Beiko R.G."/>
            <person name="Coutinho P."/>
            <person name="Dacks J.B."/>
            <person name="Durnford D.G."/>
            <person name="Fast N.M."/>
            <person name="Green B.R."/>
            <person name="Grisdale C."/>
            <person name="Hempe F."/>
            <person name="Henrissat B."/>
            <person name="Hoppner M.P."/>
            <person name="Ishida K.-I."/>
            <person name="Kim E."/>
            <person name="Koreny L."/>
            <person name="Kroth P.G."/>
            <person name="Liu Y."/>
            <person name="Malik S.-B."/>
            <person name="Maier U.G."/>
            <person name="McRose D."/>
            <person name="Mock T."/>
            <person name="Neilson J.A."/>
            <person name="Onodera N.T."/>
            <person name="Poole A.M."/>
            <person name="Pritham E.J."/>
            <person name="Richards T.A."/>
            <person name="Rocap G."/>
            <person name="Roy S.W."/>
            <person name="Sarai C."/>
            <person name="Schaack S."/>
            <person name="Shirato S."/>
            <person name="Slamovits C.H."/>
            <person name="Spencer D.F."/>
            <person name="Suzuki S."/>
            <person name="Worden A.Z."/>
            <person name="Zauner S."/>
            <person name="Barry K."/>
            <person name="Bell C."/>
            <person name="Bharti A.K."/>
            <person name="Crow J.A."/>
            <person name="Grimwood J."/>
            <person name="Kramer R."/>
            <person name="Lindquist E."/>
            <person name="Lucas S."/>
            <person name="Salamov A."/>
            <person name="McFadden G.I."/>
            <person name="Lane C.E."/>
            <person name="Keeling P.J."/>
            <person name="Gray M.W."/>
            <person name="Grigoriev I.V."/>
            <person name="Archibald J.M."/>
        </authorList>
    </citation>
    <scope>NUCLEOTIDE SEQUENCE</scope>
    <source>
        <strain evidence="3">CCMP2712</strain>
    </source>
</reference>
<name>L1J0V7_GUITC</name>